<dbReference type="NCBIfam" id="NF033634">
    <property type="entry name" value="SLATT_1"/>
    <property type="match status" value="1"/>
</dbReference>
<dbReference type="NCBIfam" id="NF033610">
    <property type="entry name" value="SLATT_3"/>
    <property type="match status" value="1"/>
</dbReference>
<keyword evidence="1" id="KW-0812">Transmembrane</keyword>
<name>A0A2T4VYC5_9HYPH</name>
<organism evidence="4 5">
    <name type="scientific">Candidatus Liberibacter europaeus</name>
    <dbReference type="NCBI Taxonomy" id="744859"/>
    <lineage>
        <taxon>Bacteria</taxon>
        <taxon>Pseudomonadati</taxon>
        <taxon>Pseudomonadota</taxon>
        <taxon>Alphaproteobacteria</taxon>
        <taxon>Hyphomicrobiales</taxon>
        <taxon>Rhizobiaceae</taxon>
        <taxon>Liberibacter</taxon>
    </lineage>
</organism>
<gene>
    <name evidence="4" type="ORF">C4617_02875</name>
</gene>
<evidence type="ECO:0000313" key="5">
    <source>
        <dbReference type="Proteomes" id="UP000240811"/>
    </source>
</evidence>
<dbReference type="InterPro" id="IPR041116">
    <property type="entry name" value="SLATT_3"/>
</dbReference>
<dbReference type="EMBL" id="PSQJ01000002">
    <property type="protein sequence ID" value="PTL86764.1"/>
    <property type="molecule type" value="Genomic_DNA"/>
</dbReference>
<feature type="transmembrane region" description="Helical" evidence="1">
    <location>
        <begin position="33"/>
        <end position="50"/>
    </location>
</feature>
<dbReference type="Proteomes" id="UP000240811">
    <property type="component" value="Unassembled WGS sequence"/>
</dbReference>
<dbReference type="InterPro" id="IPR040884">
    <property type="entry name" value="SLATT_1"/>
</dbReference>
<evidence type="ECO:0008006" key="6">
    <source>
        <dbReference type="Google" id="ProtNLM"/>
    </source>
</evidence>
<keyword evidence="1" id="KW-0472">Membrane</keyword>
<feature type="domain" description="SMODS and SLOG-associating 2TM effector" evidence="2">
    <location>
        <begin position="162"/>
        <end position="291"/>
    </location>
</feature>
<dbReference type="AlphaFoldDB" id="A0A2T4VYC5"/>
<evidence type="ECO:0000259" key="2">
    <source>
        <dbReference type="Pfam" id="PF18181"/>
    </source>
</evidence>
<evidence type="ECO:0000259" key="3">
    <source>
        <dbReference type="Pfam" id="PF18184"/>
    </source>
</evidence>
<comment type="caution">
    <text evidence="4">The sequence shown here is derived from an EMBL/GenBank/DDBJ whole genome shotgun (WGS) entry which is preliminary data.</text>
</comment>
<dbReference type="Pfam" id="PF18181">
    <property type="entry name" value="SLATT_1"/>
    <property type="match status" value="1"/>
</dbReference>
<feature type="transmembrane region" description="Helical" evidence="1">
    <location>
        <begin position="56"/>
        <end position="77"/>
    </location>
</feature>
<evidence type="ECO:0000313" key="4">
    <source>
        <dbReference type="EMBL" id="PTL86764.1"/>
    </source>
</evidence>
<evidence type="ECO:0000256" key="1">
    <source>
        <dbReference type="SAM" id="Phobius"/>
    </source>
</evidence>
<accession>A0A2T4VYC5</accession>
<keyword evidence="1" id="KW-1133">Transmembrane helix</keyword>
<feature type="transmembrane region" description="Helical" evidence="1">
    <location>
        <begin position="218"/>
        <end position="237"/>
    </location>
</feature>
<protein>
    <recommendedName>
        <fullName evidence="6">DUF4231 domain-containing protein</fullName>
    </recommendedName>
</protein>
<feature type="domain" description="SMODS and SLOG-associating 2TM effector" evidence="3">
    <location>
        <begin position="8"/>
        <end position="111"/>
    </location>
</feature>
<dbReference type="Pfam" id="PF18184">
    <property type="entry name" value="SLATT_3"/>
    <property type="match status" value="1"/>
</dbReference>
<sequence>MNDAVRFPKLYDKYDKNAVNQQRKFLWSLKSEVGFLICVHFLSFLVFPLISKYKWLPFIVNIFLLTFNLLISCKKYWQGIAEEKYWYKSRAYAESIKSVVWKFYMRTKRYRFKGDITSALKKSMSVIVPVKVEEIDDSDISDIVKKAEQYQKLDWKDRKKLYLEQRVLNQLNWYKKKSKLNADNNLYFRRLILIFASGALLSMMASGILILYKFEYQSYLLNVANMFVTSSMIFIGWSQIKRYNELSETYDLTAKEIENLIEEGNLIVDECSFGHWVEDSETAFSREHTMWGARRNVV</sequence>
<proteinExistence type="predicted"/>
<feature type="transmembrane region" description="Helical" evidence="1">
    <location>
        <begin position="191"/>
        <end position="212"/>
    </location>
</feature>
<reference evidence="5" key="1">
    <citation type="submission" date="2018-02" db="EMBL/GenBank/DDBJ databases">
        <title>Genome sequence of Candidatus Liberibacter europaeus.</title>
        <authorList>
            <person name="Frampton R.A."/>
            <person name="Thompson S.M."/>
            <person name="David C."/>
            <person name="Addison S.M."/>
            <person name="Smith G.R."/>
        </authorList>
    </citation>
    <scope>NUCLEOTIDE SEQUENCE [LARGE SCALE GENOMIC DNA]</scope>
</reference>